<reference evidence="2 3" key="1">
    <citation type="submission" date="2018-11" db="EMBL/GenBank/DDBJ databases">
        <authorList>
            <person name="Na S.W."/>
            <person name="Baik M."/>
        </authorList>
    </citation>
    <scope>NUCLEOTIDE SEQUENCE [LARGE SCALE GENOMIC DNA]</scope>
    <source>
        <strain evidence="2 3">E39</strain>
    </source>
</reference>
<dbReference type="KEGG" id="alq:C7Y71_000935"/>
<dbReference type="EMBL" id="CP033459">
    <property type="protein sequence ID" value="QFQ11703.1"/>
    <property type="molecule type" value="Genomic_DNA"/>
</dbReference>
<dbReference type="RefSeq" id="WP_111897922.1">
    <property type="nucleotide sequence ID" value="NZ_CP033459.1"/>
</dbReference>
<evidence type="ECO:0000313" key="3">
    <source>
        <dbReference type="Proteomes" id="UP000249375"/>
    </source>
</evidence>
<sequence length="1377" mass="156409">MKARTMKTILKRTRYFVLLFAFLTAAMLPQVMRSQPDHYAVGYFGDDRWKYDQVTIDILPYQHRDGRTQSNVQLWQYTGAWYLSWAGDRIKYTIGQGDDNAAGIRLVWGSKVTTYDMKFRTKVLCKKGPSGKERFWKLTISKEGSNEPYYTLYGDEADDVWERTYNVVQDKHLRFWFMPYNCRWLEFSSHPSQGTVEMKNHDGHGNYGYGLNNSWVDIVVKPQKGFILRQLLCLKGTNRGKLYNVPLGKALIANDTRYSALFVPTNNANISLDANGGTVSINGGTAANIGNVEVDEDGHPRLSKAKVNPPEGTDYSFLGWFDHNGNQITEESVLTYEQTLHARWTGGLYPVNGSRDTIDYGRHMSDPNYMNEVITKYIHIRNDFSANKRVYLTFPNGKSTSAPFQTWDYLDIPANSTDSLKVTLYIGRAAQGVYSKKLSIRNESGKEIGYVMLNADVVNPHVVKFDPRGAEISDVIRGGYLLSNEDSKLDHLPQLTFGGYKFKGWFTDSVGGTKLDSDYLIMKDINLYAQWERGFNISKDKLDFGTVPSEYGPVCAQTLKMSNTSPDSVKVTMTVPTYDGSFSAFHIEDAEGNSEFFLEGNQEKLIYVRPKHHLSNLNVNMGKYDTYAEIKFEGVTSKEGKYTKGETLPLQLLFTVSNQVSVRPEDTGENSTMYLGTKALKEFTSTVYYGYNNAGFAYDDEVPSWLVIDKGHDVNGEPGAMTLLSKTLWGNTDGNLMSFSGGGDNHDFWCSYPNMQHFHNEFFNQNFTDLERTMMKRITKYDEDSANQLFERLEGNKLFPLSIKEIKEFLPKQFFKSTFKGDTCSWWLRNLTHYTSREALELQIIFVNDEPKKKFEESGENDEINFVDRDLTWLSPKKKINLLSTESQETPTWKPDWLIEEGGLKPTTTEEEVLKLIEQILRNTGEDFYILNYSVGHLQHHYQPWIMEKESLRCYRVDMTDTCGMRPAFCLYDPAVLMTSPALGGKSSNSIYNTSMRRVVKADVRGLKLTLLDPSRADFYSTFANYGDYNSQVLPGETVFITYRGARKGLNEYVSAMLVDNRTNEVLYYGNMDGNKESGYFSIDLPDDLKDGWYKLYIFSEQKNGDYRTDYASPFNHFATNKYDIYMASKPYVILSDNDAVMTPNNTSYLNKFKNFETTYVSIVGRKLYKDGAWNTLCLPFSLPTLDGTPLEGATVMELDENARNGVDVNTQTLHLTFKSATAIEAGKPYIIKWEPGGTDITTPKFDSVTVTSTLPIEVNAQSGGLLPVTFKSNYTTIDVAGGNKSILFLTEGNQLQHAPEDRKLLPFRAYFQIEENAAQYVRASSLDFGNGEVTTTAIKGLGLDAESQEIYDLQGRRVHQPRKGELYIIGGQKKVY</sequence>
<dbReference type="Pfam" id="PF09479">
    <property type="entry name" value="Flg_new"/>
    <property type="match status" value="1"/>
</dbReference>
<dbReference type="InterPro" id="IPR042229">
    <property type="entry name" value="Listeria/Bacterioides_rpt_sf"/>
</dbReference>
<comment type="subcellular location">
    <subcellularLocation>
        <location evidence="1">Cell envelope</location>
    </subcellularLocation>
</comment>
<gene>
    <name evidence="2" type="ORF">C7Y71_000935</name>
</gene>
<name>A0A5P8E3Y4_9BACT</name>
<dbReference type="GO" id="GO:0030313">
    <property type="term" value="C:cell envelope"/>
    <property type="evidence" value="ECO:0007669"/>
    <property type="project" value="UniProtKB-SubCell"/>
</dbReference>
<organism evidence="2 3">
    <name type="scientific">Pseudoprevotella muciniphila</name>
    <dbReference type="NCBI Taxonomy" id="2133944"/>
    <lineage>
        <taxon>Bacteria</taxon>
        <taxon>Pseudomonadati</taxon>
        <taxon>Bacteroidota</taxon>
        <taxon>Bacteroidia</taxon>
        <taxon>Bacteroidales</taxon>
        <taxon>Prevotellaceae</taxon>
        <taxon>Pseudoprevotella</taxon>
    </lineage>
</organism>
<evidence type="ECO:0000313" key="2">
    <source>
        <dbReference type="EMBL" id="QFQ11703.1"/>
    </source>
</evidence>
<dbReference type="Proteomes" id="UP000249375">
    <property type="component" value="Chromosome"/>
</dbReference>
<protein>
    <submittedName>
        <fullName evidence="2">Uncharacterized protein</fullName>
    </submittedName>
</protein>
<dbReference type="OrthoDB" id="9760059at2"/>
<dbReference type="InterPro" id="IPR013378">
    <property type="entry name" value="InlB-like_B-rpt"/>
</dbReference>
<dbReference type="Gene3D" id="2.60.40.4270">
    <property type="entry name" value="Listeria-Bacteroides repeat domain"/>
    <property type="match status" value="1"/>
</dbReference>
<keyword evidence="3" id="KW-1185">Reference proteome</keyword>
<evidence type="ECO:0000256" key="1">
    <source>
        <dbReference type="ARBA" id="ARBA00004196"/>
    </source>
</evidence>
<accession>A0A5P8E3Y4</accession>
<proteinExistence type="predicted"/>